<evidence type="ECO:0000256" key="5">
    <source>
        <dbReference type="ARBA" id="ARBA00023004"/>
    </source>
</evidence>
<evidence type="ECO:0000256" key="6">
    <source>
        <dbReference type="ARBA" id="ARBA00023014"/>
    </source>
</evidence>
<feature type="domain" description="Aminotransferase class V" evidence="8">
    <location>
        <begin position="4"/>
        <end position="366"/>
    </location>
</feature>
<dbReference type="GO" id="GO:0003824">
    <property type="term" value="F:catalytic activity"/>
    <property type="evidence" value="ECO:0007669"/>
    <property type="project" value="UniProtKB-ARBA"/>
</dbReference>
<accession>A0A1W1YLH4</accession>
<comment type="similarity">
    <text evidence="2">Belongs to the class-V pyridoxal-phosphate-dependent aminotransferase family. NifS/IscS subfamily.</text>
</comment>
<evidence type="ECO:0000256" key="3">
    <source>
        <dbReference type="ARBA" id="ARBA00022723"/>
    </source>
</evidence>
<evidence type="ECO:0000256" key="2">
    <source>
        <dbReference type="ARBA" id="ARBA00006490"/>
    </source>
</evidence>
<reference evidence="10" key="1">
    <citation type="submission" date="2017-04" db="EMBL/GenBank/DDBJ databases">
        <authorList>
            <person name="Varghese N."/>
            <person name="Submissions S."/>
        </authorList>
    </citation>
    <scope>NUCLEOTIDE SEQUENCE [LARGE SCALE GENOMIC DNA]</scope>
    <source>
        <strain evidence="10">DSM 21500</strain>
    </source>
</reference>
<dbReference type="OrthoDB" id="9808002at2"/>
<dbReference type="PROSITE" id="PS00595">
    <property type="entry name" value="AA_TRANSFER_CLASS_5"/>
    <property type="match status" value="1"/>
</dbReference>
<evidence type="ECO:0000256" key="1">
    <source>
        <dbReference type="ARBA" id="ARBA00001933"/>
    </source>
</evidence>
<dbReference type="Gene3D" id="3.90.1150.10">
    <property type="entry name" value="Aspartate Aminotransferase, domain 1"/>
    <property type="match status" value="1"/>
</dbReference>
<dbReference type="InterPro" id="IPR015424">
    <property type="entry name" value="PyrdxlP-dep_Trfase"/>
</dbReference>
<dbReference type="EMBL" id="FWXK01000003">
    <property type="protein sequence ID" value="SMC36972.1"/>
    <property type="molecule type" value="Genomic_DNA"/>
</dbReference>
<comment type="cofactor">
    <cofactor evidence="1 7">
        <name>pyridoxal 5'-phosphate</name>
        <dbReference type="ChEBI" id="CHEBI:597326"/>
    </cofactor>
</comment>
<dbReference type="InterPro" id="IPR000192">
    <property type="entry name" value="Aminotrans_V_dom"/>
</dbReference>
<dbReference type="AlphaFoldDB" id="A0A1W1YLH4"/>
<name>A0A1W1YLH4_9LACT</name>
<keyword evidence="3" id="KW-0479">Metal-binding</keyword>
<proteinExistence type="inferred from homology"/>
<dbReference type="InterPro" id="IPR016454">
    <property type="entry name" value="Cysteine_dSase"/>
</dbReference>
<keyword evidence="5" id="KW-0408">Iron</keyword>
<keyword evidence="6" id="KW-0411">Iron-sulfur</keyword>
<dbReference type="GO" id="GO:0046872">
    <property type="term" value="F:metal ion binding"/>
    <property type="evidence" value="ECO:0007669"/>
    <property type="project" value="UniProtKB-KW"/>
</dbReference>
<dbReference type="PIRSF" id="PIRSF005572">
    <property type="entry name" value="NifS"/>
    <property type="match status" value="1"/>
</dbReference>
<dbReference type="PANTHER" id="PTHR11601">
    <property type="entry name" value="CYSTEINE DESULFURYLASE FAMILY MEMBER"/>
    <property type="match status" value="1"/>
</dbReference>
<keyword evidence="10" id="KW-1185">Reference proteome</keyword>
<protein>
    <submittedName>
        <fullName evidence="9">Cysteine desulfurase</fullName>
    </submittedName>
</protein>
<dbReference type="InterPro" id="IPR020578">
    <property type="entry name" value="Aminotrans_V_PyrdxlP_BS"/>
</dbReference>
<dbReference type="Pfam" id="PF00266">
    <property type="entry name" value="Aminotran_5"/>
    <property type="match status" value="1"/>
</dbReference>
<dbReference type="RefSeq" id="WP_084098808.1">
    <property type="nucleotide sequence ID" value="NZ_FWXK01000003.1"/>
</dbReference>
<evidence type="ECO:0000256" key="7">
    <source>
        <dbReference type="RuleBase" id="RU004504"/>
    </source>
</evidence>
<dbReference type="InterPro" id="IPR015421">
    <property type="entry name" value="PyrdxlP-dep_Trfase_major"/>
</dbReference>
<sequence>MTNIYFDNSATTKIFPEAIQSMVETMENYYGNPSSLHSLGTEANQLLQAARQQIADAFECEADEIYFTSGGTESNNWVLRGTATAKREFGRHIITTQVEHPSVQNTMNALEELGFEVTYLPVDKEGKISVKDLQAAIRPDTILVSVMAINNEVGAIQPIEAIGDLLNDYPKIHFHVDGVQSLGKFNPVLIHPRVDFLSLSAHKFNGPRGVGILYKKANRVLDPLLTGGGQEKQQRSSTENLAGIVATAKAIRLTLDRSVEENARHQKMMTMLRDFLSQQPACQIFSPVDAAPHILCFATKGVRGEVMVHALEEDGIYISTTSACSSRATGKNSTTLEAMHIDGKWAQNAVRVSLGTDNTISEMEEFLDILAKHLEHFERIQ</sequence>
<dbReference type="Gene3D" id="3.40.640.10">
    <property type="entry name" value="Type I PLP-dependent aspartate aminotransferase-like (Major domain)"/>
    <property type="match status" value="1"/>
</dbReference>
<dbReference type="PANTHER" id="PTHR11601:SF50">
    <property type="entry name" value="CYSTEINE DESULFURASE ISCS 2-RELATED"/>
    <property type="match status" value="1"/>
</dbReference>
<dbReference type="STRING" id="371602.SAMN04487984_0790"/>
<gene>
    <name evidence="9" type="ORF">SAMN04487984_0790</name>
</gene>
<dbReference type="InterPro" id="IPR015422">
    <property type="entry name" value="PyrdxlP-dep_Trfase_small"/>
</dbReference>
<dbReference type="SUPFAM" id="SSF53383">
    <property type="entry name" value="PLP-dependent transferases"/>
    <property type="match status" value="1"/>
</dbReference>
<evidence type="ECO:0000313" key="10">
    <source>
        <dbReference type="Proteomes" id="UP000243884"/>
    </source>
</evidence>
<evidence type="ECO:0000259" key="8">
    <source>
        <dbReference type="Pfam" id="PF00266"/>
    </source>
</evidence>
<dbReference type="Proteomes" id="UP000243884">
    <property type="component" value="Unassembled WGS sequence"/>
</dbReference>
<evidence type="ECO:0000256" key="4">
    <source>
        <dbReference type="ARBA" id="ARBA00022898"/>
    </source>
</evidence>
<dbReference type="GO" id="GO:0051536">
    <property type="term" value="F:iron-sulfur cluster binding"/>
    <property type="evidence" value="ECO:0007669"/>
    <property type="project" value="UniProtKB-KW"/>
</dbReference>
<dbReference type="Gene3D" id="1.10.260.50">
    <property type="match status" value="1"/>
</dbReference>
<organism evidence="9 10">
    <name type="scientific">Aerococcus suis</name>
    <dbReference type="NCBI Taxonomy" id="371602"/>
    <lineage>
        <taxon>Bacteria</taxon>
        <taxon>Bacillati</taxon>
        <taxon>Bacillota</taxon>
        <taxon>Bacilli</taxon>
        <taxon>Lactobacillales</taxon>
        <taxon>Aerococcaceae</taxon>
        <taxon>Aerococcus</taxon>
    </lineage>
</organism>
<keyword evidence="4" id="KW-0663">Pyridoxal phosphate</keyword>
<evidence type="ECO:0000313" key="9">
    <source>
        <dbReference type="EMBL" id="SMC36972.1"/>
    </source>
</evidence>